<reference evidence="2 3" key="1">
    <citation type="submission" date="2014-06" db="EMBL/GenBank/DDBJ databases">
        <title>Whole Genome Sequences of Three Symbiotic Endozoicomonas Bacteria.</title>
        <authorList>
            <person name="Neave M.J."/>
            <person name="Apprill A."/>
            <person name="Voolstra C.R."/>
        </authorList>
    </citation>
    <scope>NUCLEOTIDE SEQUENCE [LARGE SCALE GENOMIC DNA]</scope>
    <source>
        <strain evidence="2 3">LMG 24815</strain>
    </source>
</reference>
<dbReference type="Pfam" id="PF12684">
    <property type="entry name" value="DUF3799"/>
    <property type="match status" value="1"/>
</dbReference>
<dbReference type="AlphaFoldDB" id="A0A081N3B3"/>
<dbReference type="Proteomes" id="UP000028006">
    <property type="component" value="Unassembled WGS sequence"/>
</dbReference>
<dbReference type="eggNOG" id="ENOG502Z9EN">
    <property type="taxonomic scope" value="Bacteria"/>
</dbReference>
<evidence type="ECO:0000313" key="2">
    <source>
        <dbReference type="EMBL" id="KEQ12936.1"/>
    </source>
</evidence>
<name>A0A081N3B3_9GAMM</name>
<dbReference type="RefSeq" id="WP_034878381.1">
    <property type="nucleotide sequence ID" value="NZ_JOKG01000004.1"/>
</dbReference>
<dbReference type="EMBL" id="JOKG01000004">
    <property type="protein sequence ID" value="KEQ12936.1"/>
    <property type="molecule type" value="Genomic_DNA"/>
</dbReference>
<feature type="domain" description="Putative exodeoxyribonuclease 8 PDDEXK-like" evidence="1">
    <location>
        <begin position="21"/>
        <end position="293"/>
    </location>
</feature>
<dbReference type="InterPro" id="IPR024432">
    <property type="entry name" value="Put_RecE_PDDEXK-like_dom"/>
</dbReference>
<protein>
    <recommendedName>
        <fullName evidence="1">Putative exodeoxyribonuclease 8 PDDEXK-like domain-containing protein</fullName>
    </recommendedName>
</protein>
<evidence type="ECO:0000259" key="1">
    <source>
        <dbReference type="Pfam" id="PF12684"/>
    </source>
</evidence>
<dbReference type="Gene3D" id="3.90.320.10">
    <property type="match status" value="1"/>
</dbReference>
<proteinExistence type="predicted"/>
<dbReference type="InterPro" id="IPR011604">
    <property type="entry name" value="PDDEXK-like_dom_sf"/>
</dbReference>
<gene>
    <name evidence="2" type="ORF">GZ77_21110</name>
</gene>
<sequence length="314" mass="35418">MKSGIYDQLPEQEYHAGEGLSASTLVEMGRSPAHCKARLDGLREKRTRALEIGQALHCAVLEPERFETDYILAPNPMDEQYADVVPVADTHLKAHCKKLGISGYSKLKKDDLKAAILEADPQTRFWDQVAEKAVAGRTILSENDMDLCHGVMGSVSRHQKASSAFSSGVAERSIYWEDPDTGILCRGRMDYYREDLGIVFDLKSCVDARYHRFQSDIMKYHYHMKASWYLKGCRAVGLPANGFAWLAIEKEEPYAIGLYMASDDMLELGRVDMDCLLKEFAECQASGIWPAYPQEFSTIELPDWAKKDLHDSFA</sequence>
<accession>A0A081N3B3</accession>
<evidence type="ECO:0000313" key="3">
    <source>
        <dbReference type="Proteomes" id="UP000028006"/>
    </source>
</evidence>
<organism evidence="2 3">
    <name type="scientific">Endozoicomonas montiporae</name>
    <dbReference type="NCBI Taxonomy" id="1027273"/>
    <lineage>
        <taxon>Bacteria</taxon>
        <taxon>Pseudomonadati</taxon>
        <taxon>Pseudomonadota</taxon>
        <taxon>Gammaproteobacteria</taxon>
        <taxon>Oceanospirillales</taxon>
        <taxon>Endozoicomonadaceae</taxon>
        <taxon>Endozoicomonas</taxon>
    </lineage>
</organism>
<comment type="caution">
    <text evidence="2">The sequence shown here is derived from an EMBL/GenBank/DDBJ whole genome shotgun (WGS) entry which is preliminary data.</text>
</comment>
<keyword evidence="3" id="KW-1185">Reference proteome</keyword>